<name>A0A9K3KH74_9STRA</name>
<reference evidence="3" key="1">
    <citation type="journal article" date="2021" name="Sci. Rep.">
        <title>Diploid genomic architecture of Nitzschia inconspicua, an elite biomass production diatom.</title>
        <authorList>
            <person name="Oliver A."/>
            <person name="Podell S."/>
            <person name="Pinowska A."/>
            <person name="Traller J.C."/>
            <person name="Smith S.R."/>
            <person name="McClure R."/>
            <person name="Beliaev A."/>
            <person name="Bohutskyi P."/>
            <person name="Hill E.A."/>
            <person name="Rabines A."/>
            <person name="Zheng H."/>
            <person name="Allen L.Z."/>
            <person name="Kuo A."/>
            <person name="Grigoriev I.V."/>
            <person name="Allen A.E."/>
            <person name="Hazlebeck D."/>
            <person name="Allen E.E."/>
        </authorList>
    </citation>
    <scope>NUCLEOTIDE SEQUENCE</scope>
    <source>
        <strain evidence="3">Hildebrandi</strain>
    </source>
</reference>
<evidence type="ECO:0000313" key="4">
    <source>
        <dbReference type="Proteomes" id="UP000693970"/>
    </source>
</evidence>
<protein>
    <submittedName>
        <fullName evidence="3">Uncharacterized protein</fullName>
    </submittedName>
</protein>
<dbReference type="Proteomes" id="UP000693970">
    <property type="component" value="Unassembled WGS sequence"/>
</dbReference>
<organism evidence="3 4">
    <name type="scientific">Nitzschia inconspicua</name>
    <dbReference type="NCBI Taxonomy" id="303405"/>
    <lineage>
        <taxon>Eukaryota</taxon>
        <taxon>Sar</taxon>
        <taxon>Stramenopiles</taxon>
        <taxon>Ochrophyta</taxon>
        <taxon>Bacillariophyta</taxon>
        <taxon>Bacillariophyceae</taxon>
        <taxon>Bacillariophycidae</taxon>
        <taxon>Bacillariales</taxon>
        <taxon>Bacillariaceae</taxon>
        <taxon>Nitzschia</taxon>
    </lineage>
</organism>
<accession>A0A9K3KH74</accession>
<proteinExistence type="predicted"/>
<dbReference type="EMBL" id="JAGRRH010000093">
    <property type="protein sequence ID" value="KAG7337141.1"/>
    <property type="molecule type" value="Genomic_DNA"/>
</dbReference>
<evidence type="ECO:0000256" key="1">
    <source>
        <dbReference type="SAM" id="MobiDB-lite"/>
    </source>
</evidence>
<keyword evidence="4" id="KW-1185">Reference proteome</keyword>
<gene>
    <name evidence="3" type="ORF">IV203_021690</name>
    <name evidence="2" type="ORF">IV203_022756</name>
</gene>
<reference evidence="3" key="2">
    <citation type="submission" date="2021-04" db="EMBL/GenBank/DDBJ databases">
        <authorList>
            <person name="Podell S."/>
        </authorList>
    </citation>
    <scope>NUCLEOTIDE SEQUENCE</scope>
    <source>
        <strain evidence="3">Hildebrandi</strain>
    </source>
</reference>
<sequence length="137" mass="15244">MKTVPSCTQQTKLSQTFPLSLRQPAVPTSYQAGPSPLPKPTPPYNSSSRDAAIRQLASDILICQLQQRTRLLPAPLLTQRQRRLQHPPSIIGPVHRLAKPVDFSLFFLGTPCWKESILLCTLSCITISFFFETKGPS</sequence>
<dbReference type="EMBL" id="JAGRRH010000023">
    <property type="protein sequence ID" value="KAG7343682.1"/>
    <property type="molecule type" value="Genomic_DNA"/>
</dbReference>
<dbReference type="AlphaFoldDB" id="A0A9K3KH74"/>
<feature type="region of interest" description="Disordered" evidence="1">
    <location>
        <begin position="15"/>
        <end position="48"/>
    </location>
</feature>
<comment type="caution">
    <text evidence="3">The sequence shown here is derived from an EMBL/GenBank/DDBJ whole genome shotgun (WGS) entry which is preliminary data.</text>
</comment>
<evidence type="ECO:0000313" key="2">
    <source>
        <dbReference type="EMBL" id="KAG7337141.1"/>
    </source>
</evidence>
<evidence type="ECO:0000313" key="3">
    <source>
        <dbReference type="EMBL" id="KAG7343682.1"/>
    </source>
</evidence>